<keyword evidence="3" id="KW-1133">Transmembrane helix</keyword>
<dbReference type="UniPathway" id="UPA00895"/>
<dbReference type="EMBL" id="FXAU01000001">
    <property type="protein sequence ID" value="SMG15545.1"/>
    <property type="molecule type" value="Genomic_DNA"/>
</dbReference>
<accession>A0A1X7IL58</accession>
<dbReference type="RefSeq" id="WP_085471784.1">
    <property type="nucleotide sequence ID" value="NZ_CP038029.1"/>
</dbReference>
<evidence type="ECO:0000313" key="6">
    <source>
        <dbReference type="Proteomes" id="UP000192980"/>
    </source>
</evidence>
<dbReference type="Proteomes" id="UP000192980">
    <property type="component" value="Unassembled WGS sequence"/>
</dbReference>
<reference evidence="5 6" key="1">
    <citation type="submission" date="2017-04" db="EMBL/GenBank/DDBJ databases">
        <authorList>
            <person name="Afonso C.L."/>
            <person name="Miller P.J."/>
            <person name="Scott M.A."/>
            <person name="Spackman E."/>
            <person name="Goraichik I."/>
            <person name="Dimitrov K.M."/>
            <person name="Suarez D.L."/>
            <person name="Swayne D.E."/>
        </authorList>
    </citation>
    <scope>NUCLEOTIDE SEQUENCE [LARGE SCALE GENOMIC DNA]</scope>
    <source>
        <strain evidence="5 6">DSM 22418</strain>
    </source>
</reference>
<evidence type="ECO:0000313" key="5">
    <source>
        <dbReference type="EMBL" id="SMG15545.1"/>
    </source>
</evidence>
<dbReference type="GO" id="GO:0016020">
    <property type="term" value="C:membrane"/>
    <property type="evidence" value="ECO:0007669"/>
    <property type="project" value="UniProtKB-SubCell"/>
</dbReference>
<keyword evidence="6" id="KW-1185">Reference proteome</keyword>
<dbReference type="STRING" id="561061.SAMN05660862_0967"/>
<proteinExistence type="predicted"/>
<name>A0A1X7IL58_9SPHI</name>
<gene>
    <name evidence="5" type="ORF">SAMN05660862_0967</name>
</gene>
<dbReference type="OrthoDB" id="673785at2"/>
<evidence type="ECO:0000256" key="1">
    <source>
        <dbReference type="ARBA" id="ARBA00004141"/>
    </source>
</evidence>
<evidence type="ECO:0000256" key="4">
    <source>
        <dbReference type="ARBA" id="ARBA00023136"/>
    </source>
</evidence>
<evidence type="ECO:0000256" key="2">
    <source>
        <dbReference type="ARBA" id="ARBA00022692"/>
    </source>
</evidence>
<organism evidence="5 6">
    <name type="scientific">Sphingobacterium psychroaquaticum</name>
    <dbReference type="NCBI Taxonomy" id="561061"/>
    <lineage>
        <taxon>Bacteria</taxon>
        <taxon>Pseudomonadati</taxon>
        <taxon>Bacteroidota</taxon>
        <taxon>Sphingobacteriia</taxon>
        <taxon>Sphingobacteriales</taxon>
        <taxon>Sphingobacteriaceae</taxon>
        <taxon>Sphingobacterium</taxon>
    </lineage>
</organism>
<protein>
    <submittedName>
        <fullName evidence="5">Methylamine utilisation protein MauE</fullName>
    </submittedName>
</protein>
<dbReference type="Pfam" id="PF07291">
    <property type="entry name" value="MauE"/>
    <property type="match status" value="1"/>
</dbReference>
<dbReference type="GO" id="GO:0030416">
    <property type="term" value="P:methylamine metabolic process"/>
    <property type="evidence" value="ECO:0007669"/>
    <property type="project" value="InterPro"/>
</dbReference>
<dbReference type="AlphaFoldDB" id="A0A1X7IL58"/>
<comment type="subcellular location">
    <subcellularLocation>
        <location evidence="1">Membrane</location>
        <topology evidence="1">Multi-pass membrane protein</topology>
    </subcellularLocation>
</comment>
<dbReference type="InterPro" id="IPR009908">
    <property type="entry name" value="Methylamine_util_MauE"/>
</dbReference>
<keyword evidence="2" id="KW-0812">Transmembrane</keyword>
<evidence type="ECO:0000256" key="3">
    <source>
        <dbReference type="ARBA" id="ARBA00022989"/>
    </source>
</evidence>
<sequence length="157" mass="18044">MIYKDGRFDNKEGQLIRRKILSFIVYGASLLLSIFFIYTGTYKILHAKLFEFNAQRISLFPSFIIPYLAYLIALVEFIVAILLIIKPLVGHMLFASIMLLFSVYIVYLNYNQLYEVCGCGGILNGLEYSSHLVLNVSLLTISLLLIHYFVSEDKRVL</sequence>
<keyword evidence="4" id="KW-0472">Membrane</keyword>